<dbReference type="InterPro" id="IPR029442">
    <property type="entry name" value="GyrI-like"/>
</dbReference>
<evidence type="ECO:0000259" key="1">
    <source>
        <dbReference type="SMART" id="SM00871"/>
    </source>
</evidence>
<dbReference type="Gene3D" id="3.20.80.10">
    <property type="entry name" value="Regulatory factor, effector binding domain"/>
    <property type="match status" value="1"/>
</dbReference>
<keyword evidence="3" id="KW-1185">Reference proteome</keyword>
<organism evidence="2 3">
    <name type="scientific">Pseudarcicella hirudinis</name>
    <dbReference type="NCBI Taxonomy" id="1079859"/>
    <lineage>
        <taxon>Bacteria</taxon>
        <taxon>Pseudomonadati</taxon>
        <taxon>Bacteroidota</taxon>
        <taxon>Cytophagia</taxon>
        <taxon>Cytophagales</taxon>
        <taxon>Flectobacillaceae</taxon>
        <taxon>Pseudarcicella</taxon>
    </lineage>
</organism>
<protein>
    <submittedName>
        <fullName evidence="2">Effector-binding domain-containing protein</fullName>
    </submittedName>
</protein>
<dbReference type="STRING" id="1079859.SAMN04515674_10840"/>
<dbReference type="OrthoDB" id="6003696at2"/>
<dbReference type="RefSeq" id="WP_092017887.1">
    <property type="nucleotide sequence ID" value="NZ_FOXH01000008.1"/>
</dbReference>
<evidence type="ECO:0000313" key="2">
    <source>
        <dbReference type="EMBL" id="SFP98249.1"/>
    </source>
</evidence>
<dbReference type="Proteomes" id="UP000199306">
    <property type="component" value="Unassembled WGS sequence"/>
</dbReference>
<dbReference type="InterPro" id="IPR011256">
    <property type="entry name" value="Reg_factor_effector_dom_sf"/>
</dbReference>
<dbReference type="EMBL" id="FOXH01000008">
    <property type="protein sequence ID" value="SFP98249.1"/>
    <property type="molecule type" value="Genomic_DNA"/>
</dbReference>
<dbReference type="SUPFAM" id="SSF55136">
    <property type="entry name" value="Probable bacterial effector-binding domain"/>
    <property type="match status" value="1"/>
</dbReference>
<dbReference type="SMART" id="SM00871">
    <property type="entry name" value="AraC_E_bind"/>
    <property type="match status" value="1"/>
</dbReference>
<accession>A0A1I5USQ4</accession>
<dbReference type="AlphaFoldDB" id="A0A1I5USQ4"/>
<dbReference type="InterPro" id="IPR010499">
    <property type="entry name" value="AraC_E-bd"/>
</dbReference>
<feature type="domain" description="AraC effector-binding" evidence="1">
    <location>
        <begin position="1"/>
        <end position="150"/>
    </location>
</feature>
<sequence>MQIKEISPIQTLVFTTQTTLNTMVLYVGNVAEDLFKEAQNLNLDITGPIFWIYTGADGKPDTEFKLEIALPVKTEGKKSEKFSYKLLEPFKCVSKIHNGAWDKMNETYCNLFPEFYRNGHQFSGICRELYLTMDFETPEKNVTEIQVGMV</sequence>
<gene>
    <name evidence="2" type="ORF">SAMN04515674_10840</name>
</gene>
<reference evidence="2 3" key="1">
    <citation type="submission" date="2016-10" db="EMBL/GenBank/DDBJ databases">
        <authorList>
            <person name="de Groot N.N."/>
        </authorList>
    </citation>
    <scope>NUCLEOTIDE SEQUENCE [LARGE SCALE GENOMIC DNA]</scope>
    <source>
        <strain evidence="3">E92,LMG 26720,CCM 7988</strain>
    </source>
</reference>
<evidence type="ECO:0000313" key="3">
    <source>
        <dbReference type="Proteomes" id="UP000199306"/>
    </source>
</evidence>
<proteinExistence type="predicted"/>
<dbReference type="Pfam" id="PF06445">
    <property type="entry name" value="GyrI-like"/>
    <property type="match status" value="1"/>
</dbReference>
<name>A0A1I5USQ4_9BACT</name>